<dbReference type="RefSeq" id="WP_037359114.1">
    <property type="nucleotide sequence ID" value="NZ_BHZF01000005.1"/>
</dbReference>
<dbReference type="FunFam" id="3.30.70.141:FF:000017">
    <property type="entry name" value="Nucleoside diphosphate kinase"/>
    <property type="match status" value="1"/>
</dbReference>
<keyword evidence="6 11" id="KW-0547">Nucleotide-binding</keyword>
<keyword evidence="11" id="KW-0963">Cytoplasm</keyword>
<evidence type="ECO:0000256" key="12">
    <source>
        <dbReference type="PROSITE-ProRule" id="PRU00706"/>
    </source>
</evidence>
<dbReference type="AlphaFoldDB" id="A0A368ZZG9"/>
<gene>
    <name evidence="11" type="primary">ndk</name>
    <name evidence="15" type="ORF">DES35_104183</name>
</gene>
<keyword evidence="4 11" id="KW-0808">Transferase</keyword>
<dbReference type="GO" id="GO:0005524">
    <property type="term" value="F:ATP binding"/>
    <property type="evidence" value="ECO:0007669"/>
    <property type="project" value="UniProtKB-UniRule"/>
</dbReference>
<accession>A0A368ZZG9</accession>
<feature type="binding site" evidence="11 12">
    <location>
        <position position="11"/>
    </location>
    <ligand>
        <name>ATP</name>
        <dbReference type="ChEBI" id="CHEBI:30616"/>
    </ligand>
</feature>
<feature type="domain" description="Nucleoside diphosphate kinase-like" evidence="14">
    <location>
        <begin position="3"/>
        <end position="137"/>
    </location>
</feature>
<evidence type="ECO:0000256" key="6">
    <source>
        <dbReference type="ARBA" id="ARBA00022741"/>
    </source>
</evidence>
<dbReference type="Gene3D" id="3.30.70.141">
    <property type="entry name" value="Nucleoside diphosphate kinase-like domain"/>
    <property type="match status" value="1"/>
</dbReference>
<feature type="active site" description="Pros-phosphohistidine intermediate" evidence="11 12">
    <location>
        <position position="117"/>
    </location>
</feature>
<evidence type="ECO:0000256" key="5">
    <source>
        <dbReference type="ARBA" id="ARBA00022723"/>
    </source>
</evidence>
<comment type="subcellular location">
    <subcellularLocation>
        <location evidence="11">Cytoplasm</location>
    </subcellularLocation>
</comment>
<dbReference type="InterPro" id="IPR036850">
    <property type="entry name" value="NDK-like_dom_sf"/>
</dbReference>
<dbReference type="SUPFAM" id="SSF54919">
    <property type="entry name" value="Nucleoside diphosphate kinase, NDK"/>
    <property type="match status" value="1"/>
</dbReference>
<dbReference type="NCBIfam" id="NF011116">
    <property type="entry name" value="PRK14545.1"/>
    <property type="match status" value="1"/>
</dbReference>
<dbReference type="GO" id="GO:0006241">
    <property type="term" value="P:CTP biosynthetic process"/>
    <property type="evidence" value="ECO:0007669"/>
    <property type="project" value="UniProtKB-UniRule"/>
</dbReference>
<protein>
    <recommendedName>
        <fullName evidence="11">Nucleoside diphosphate kinase</fullName>
        <shortName evidence="11">NDK</shortName>
        <shortName evidence="11">NDP kinase</shortName>
        <ecNumber evidence="11">2.7.4.6</ecNumber>
    </recommendedName>
    <alternativeName>
        <fullName evidence="11">Nucleoside-2-P kinase</fullName>
    </alternativeName>
</protein>
<keyword evidence="7 11" id="KW-0418">Kinase</keyword>
<evidence type="ECO:0000313" key="16">
    <source>
        <dbReference type="Proteomes" id="UP000253517"/>
    </source>
</evidence>
<dbReference type="EMBL" id="QPJS01000004">
    <property type="protein sequence ID" value="RCX02422.1"/>
    <property type="molecule type" value="Genomic_DNA"/>
</dbReference>
<evidence type="ECO:0000256" key="4">
    <source>
        <dbReference type="ARBA" id="ARBA00022679"/>
    </source>
</evidence>
<dbReference type="GO" id="GO:0005737">
    <property type="term" value="C:cytoplasm"/>
    <property type="evidence" value="ECO:0007669"/>
    <property type="project" value="UniProtKB-SubCell"/>
</dbReference>
<keyword evidence="8 11" id="KW-0067">ATP-binding</keyword>
<dbReference type="Proteomes" id="UP000253517">
    <property type="component" value="Unassembled WGS sequence"/>
</dbReference>
<dbReference type="InterPro" id="IPR034907">
    <property type="entry name" value="NDK-like_dom"/>
</dbReference>
<organism evidence="15 16">
    <name type="scientific">Schleiferia thermophila</name>
    <dbReference type="NCBI Taxonomy" id="884107"/>
    <lineage>
        <taxon>Bacteria</taxon>
        <taxon>Pseudomonadati</taxon>
        <taxon>Bacteroidota</taxon>
        <taxon>Flavobacteriia</taxon>
        <taxon>Flavobacteriales</taxon>
        <taxon>Schleiferiaceae</taxon>
        <taxon>Schleiferia</taxon>
    </lineage>
</organism>
<evidence type="ECO:0000256" key="7">
    <source>
        <dbReference type="ARBA" id="ARBA00022777"/>
    </source>
</evidence>
<feature type="binding site" evidence="11 12">
    <location>
        <position position="87"/>
    </location>
    <ligand>
        <name>ATP</name>
        <dbReference type="ChEBI" id="CHEBI:30616"/>
    </ligand>
</feature>
<sequence length="139" mass="15467">MKRRITFTMIKPDAVADGNTGAILNRIEGAGFRIVAMKKTQLSKAEAEKFYGIHKDRPFFGELVEYMTSGPIVAAILEKENAVEDFRKLIGATDPAKAEEGTIRKMFAKSIAANAIHGSDSDENAVIESNFFFSERERY</sequence>
<dbReference type="CDD" id="cd04413">
    <property type="entry name" value="NDPk_I"/>
    <property type="match status" value="1"/>
</dbReference>
<comment type="catalytic activity">
    <reaction evidence="11">
        <text>a 2'-deoxyribonucleoside 5'-diphosphate + ATP = a 2'-deoxyribonucleoside 5'-triphosphate + ADP</text>
        <dbReference type="Rhea" id="RHEA:44640"/>
        <dbReference type="ChEBI" id="CHEBI:30616"/>
        <dbReference type="ChEBI" id="CHEBI:61560"/>
        <dbReference type="ChEBI" id="CHEBI:73316"/>
        <dbReference type="ChEBI" id="CHEBI:456216"/>
        <dbReference type="EC" id="2.7.4.6"/>
    </reaction>
</comment>
<dbReference type="HAMAP" id="MF_00451">
    <property type="entry name" value="NDP_kinase"/>
    <property type="match status" value="1"/>
</dbReference>
<evidence type="ECO:0000256" key="8">
    <source>
        <dbReference type="ARBA" id="ARBA00022840"/>
    </source>
</evidence>
<evidence type="ECO:0000256" key="10">
    <source>
        <dbReference type="ARBA" id="ARBA00023080"/>
    </source>
</evidence>
<dbReference type="PROSITE" id="PS51374">
    <property type="entry name" value="NDPK_LIKE"/>
    <property type="match status" value="1"/>
</dbReference>
<evidence type="ECO:0000313" key="15">
    <source>
        <dbReference type="EMBL" id="RCX02422.1"/>
    </source>
</evidence>
<evidence type="ECO:0000259" key="14">
    <source>
        <dbReference type="SMART" id="SM00562"/>
    </source>
</evidence>
<dbReference type="PRINTS" id="PR01243">
    <property type="entry name" value="NUCDPKINASE"/>
</dbReference>
<dbReference type="NCBIfam" id="NF001908">
    <property type="entry name" value="PRK00668.1"/>
    <property type="match status" value="1"/>
</dbReference>
<feature type="binding site" evidence="11 12">
    <location>
        <position position="93"/>
    </location>
    <ligand>
        <name>ATP</name>
        <dbReference type="ChEBI" id="CHEBI:30616"/>
    </ligand>
</feature>
<dbReference type="Pfam" id="PF00334">
    <property type="entry name" value="NDK"/>
    <property type="match status" value="1"/>
</dbReference>
<comment type="catalytic activity">
    <reaction evidence="11">
        <text>a ribonucleoside 5'-diphosphate + ATP = a ribonucleoside 5'-triphosphate + ADP</text>
        <dbReference type="Rhea" id="RHEA:18113"/>
        <dbReference type="ChEBI" id="CHEBI:30616"/>
        <dbReference type="ChEBI" id="CHEBI:57930"/>
        <dbReference type="ChEBI" id="CHEBI:61557"/>
        <dbReference type="ChEBI" id="CHEBI:456216"/>
        <dbReference type="EC" id="2.7.4.6"/>
    </reaction>
</comment>
<keyword evidence="5 11" id="KW-0479">Metal-binding</keyword>
<dbReference type="GO" id="GO:0004550">
    <property type="term" value="F:nucleoside diphosphate kinase activity"/>
    <property type="evidence" value="ECO:0007669"/>
    <property type="project" value="UniProtKB-UniRule"/>
</dbReference>
<feature type="binding site" evidence="11 12">
    <location>
        <position position="104"/>
    </location>
    <ligand>
        <name>ATP</name>
        <dbReference type="ChEBI" id="CHEBI:30616"/>
    </ligand>
</feature>
<reference evidence="15 16" key="1">
    <citation type="submission" date="2018-07" db="EMBL/GenBank/DDBJ databases">
        <title>Genomic Encyclopedia of Type Strains, Phase IV (KMG-IV): sequencing the most valuable type-strain genomes for metagenomic binning, comparative biology and taxonomic classification.</title>
        <authorList>
            <person name="Goeker M."/>
        </authorList>
    </citation>
    <scope>NUCLEOTIDE SEQUENCE [LARGE SCALE GENOMIC DNA]</scope>
    <source>
        <strain evidence="15 16">DSM 21410</strain>
    </source>
</reference>
<dbReference type="InterPro" id="IPR001564">
    <property type="entry name" value="Nucleoside_diP_kinase"/>
</dbReference>
<dbReference type="PANTHER" id="PTHR46161:SF3">
    <property type="entry name" value="NUCLEOSIDE DIPHOSPHATE KINASE DDB_G0292928-RELATED"/>
    <property type="match status" value="1"/>
</dbReference>
<proteinExistence type="inferred from homology"/>
<keyword evidence="3 11" id="KW-0597">Phosphoprotein</keyword>
<evidence type="ECO:0000256" key="13">
    <source>
        <dbReference type="RuleBase" id="RU004011"/>
    </source>
</evidence>
<comment type="subunit">
    <text evidence="11">Homotetramer.</text>
</comment>
<evidence type="ECO:0000256" key="1">
    <source>
        <dbReference type="ARBA" id="ARBA00001946"/>
    </source>
</evidence>
<comment type="cofactor">
    <cofactor evidence="1 11">
        <name>Mg(2+)</name>
        <dbReference type="ChEBI" id="CHEBI:18420"/>
    </cofactor>
</comment>
<dbReference type="PANTHER" id="PTHR46161">
    <property type="entry name" value="NUCLEOSIDE DIPHOSPHATE KINASE"/>
    <property type="match status" value="1"/>
</dbReference>
<dbReference type="GO" id="GO:0006228">
    <property type="term" value="P:UTP biosynthetic process"/>
    <property type="evidence" value="ECO:0007669"/>
    <property type="project" value="UniProtKB-UniRule"/>
</dbReference>
<dbReference type="EC" id="2.7.4.6" evidence="11"/>
<comment type="caution">
    <text evidence="15">The sequence shown here is derived from an EMBL/GenBank/DDBJ whole genome shotgun (WGS) entry which is preliminary data.</text>
</comment>
<evidence type="ECO:0000256" key="11">
    <source>
        <dbReference type="HAMAP-Rule" id="MF_00451"/>
    </source>
</evidence>
<comment type="similarity">
    <text evidence="2 11 12 13">Belongs to the NDK family.</text>
</comment>
<evidence type="ECO:0000256" key="3">
    <source>
        <dbReference type="ARBA" id="ARBA00022553"/>
    </source>
</evidence>
<dbReference type="SMART" id="SM00562">
    <property type="entry name" value="NDK"/>
    <property type="match status" value="1"/>
</dbReference>
<dbReference type="GO" id="GO:0006183">
    <property type="term" value="P:GTP biosynthetic process"/>
    <property type="evidence" value="ECO:0007669"/>
    <property type="project" value="UniProtKB-UniRule"/>
</dbReference>
<keyword evidence="9 11" id="KW-0460">Magnesium</keyword>
<feature type="binding site" evidence="11 12">
    <location>
        <position position="114"/>
    </location>
    <ligand>
        <name>ATP</name>
        <dbReference type="ChEBI" id="CHEBI:30616"/>
    </ligand>
</feature>
<evidence type="ECO:0000256" key="2">
    <source>
        <dbReference type="ARBA" id="ARBA00008142"/>
    </source>
</evidence>
<name>A0A368ZZG9_9FLAO</name>
<feature type="binding site" evidence="11 12">
    <location>
        <position position="59"/>
    </location>
    <ligand>
        <name>ATP</name>
        <dbReference type="ChEBI" id="CHEBI:30616"/>
    </ligand>
</feature>
<keyword evidence="10 11" id="KW-0546">Nucleotide metabolism</keyword>
<evidence type="ECO:0000256" key="9">
    <source>
        <dbReference type="ARBA" id="ARBA00022842"/>
    </source>
</evidence>
<comment type="function">
    <text evidence="11">Major role in the synthesis of nucleoside triphosphates other than ATP. The ATP gamma phosphate is transferred to the NDP beta phosphate via a ping-pong mechanism, using a phosphorylated active-site intermediate.</text>
</comment>
<keyword evidence="16" id="KW-1185">Reference proteome</keyword>
<dbReference type="GO" id="GO:0046872">
    <property type="term" value="F:metal ion binding"/>
    <property type="evidence" value="ECO:0007669"/>
    <property type="project" value="UniProtKB-KW"/>
</dbReference>